<proteinExistence type="predicted"/>
<sequence>MVKLTLLFVLFTHFTSAKLKSEPINVSSVISDDAIFGNITPYTPKNLVTCTPENNVVRFPVKIAVRTTDSRPDSITGKVLDVNFNTLLNAPIGSIKLSQLKGKIVLIDFWATWCGSCLVAMPHLKELQKRYPEQLQIITVTDETVKRTRQYLSARPSNLWFAVDTANHIAQQFPHQLIPHAVLISKEGRLIANTDPASITTAVIDSLLKARKVNLPEKKDILISHEEIMKTYFDAADTTTHRFLIQPEIKGVSGMRSTHLMDPIFKGRRITFINVNLSTIYNTAFGDFSPGRTINKIPENSKDPLYCLDLIVMRSKDLLPALQQELLKRFDLQAKIVQQDKQVYLLKISDQSKFKQLSVNQSGIRTYYSRHGEIDQQSITMDDLADYLESYGTGKLPVINQIHVAKKYDIKFSFQPENPESLTQVLNDMGLKLEKSRKKIDLLLLFKN</sequence>
<dbReference type="CDD" id="cd02966">
    <property type="entry name" value="TlpA_like_family"/>
    <property type="match status" value="1"/>
</dbReference>
<dbReference type="Pfam" id="PF13905">
    <property type="entry name" value="Thioredoxin_8"/>
    <property type="match status" value="1"/>
</dbReference>
<keyword evidence="7" id="KW-1185">Reference proteome</keyword>
<accession>A0A4R6SZI0</accession>
<keyword evidence="2" id="KW-0201">Cytochrome c-type biogenesis</keyword>
<evidence type="ECO:0000313" key="6">
    <source>
        <dbReference type="EMBL" id="TDQ11866.1"/>
    </source>
</evidence>
<dbReference type="InterPro" id="IPR036249">
    <property type="entry name" value="Thioredoxin-like_sf"/>
</dbReference>
<gene>
    <name evidence="6" type="ORF">ATK78_0996</name>
</gene>
<organism evidence="6 7">
    <name type="scientific">Pedobacter metabolipauper</name>
    <dbReference type="NCBI Taxonomy" id="425513"/>
    <lineage>
        <taxon>Bacteria</taxon>
        <taxon>Pseudomonadati</taxon>
        <taxon>Bacteroidota</taxon>
        <taxon>Sphingobacteriia</taxon>
        <taxon>Sphingobacteriales</taxon>
        <taxon>Sphingobacteriaceae</taxon>
        <taxon>Pedobacter</taxon>
    </lineage>
</organism>
<evidence type="ECO:0000256" key="2">
    <source>
        <dbReference type="ARBA" id="ARBA00022748"/>
    </source>
</evidence>
<dbReference type="InterPro" id="IPR013766">
    <property type="entry name" value="Thioredoxin_domain"/>
</dbReference>
<dbReference type="Gene3D" id="3.40.30.10">
    <property type="entry name" value="Glutaredoxin"/>
    <property type="match status" value="1"/>
</dbReference>
<comment type="caution">
    <text evidence="6">The sequence shown here is derived from an EMBL/GenBank/DDBJ whole genome shotgun (WGS) entry which is preliminary data.</text>
</comment>
<keyword evidence="3" id="KW-1015">Disulfide bond</keyword>
<dbReference type="RefSeq" id="WP_133574904.1">
    <property type="nucleotide sequence ID" value="NZ_SNYC01000003.1"/>
</dbReference>
<name>A0A4R6SZI0_9SPHI</name>
<dbReference type="InterPro" id="IPR050553">
    <property type="entry name" value="Thioredoxin_ResA/DsbE_sf"/>
</dbReference>
<evidence type="ECO:0000313" key="7">
    <source>
        <dbReference type="Proteomes" id="UP000295620"/>
    </source>
</evidence>
<dbReference type="Pfam" id="PF12543">
    <property type="entry name" value="DUF3738"/>
    <property type="match status" value="1"/>
</dbReference>
<evidence type="ECO:0000256" key="4">
    <source>
        <dbReference type="ARBA" id="ARBA00023284"/>
    </source>
</evidence>
<dbReference type="EMBL" id="SNYC01000003">
    <property type="protein sequence ID" value="TDQ11866.1"/>
    <property type="molecule type" value="Genomic_DNA"/>
</dbReference>
<protein>
    <submittedName>
        <fullName evidence="6">Uncharacterized protein (TIGR03435 family)</fullName>
    </submittedName>
</protein>
<evidence type="ECO:0000259" key="5">
    <source>
        <dbReference type="PROSITE" id="PS51352"/>
    </source>
</evidence>
<evidence type="ECO:0000256" key="3">
    <source>
        <dbReference type="ARBA" id="ARBA00023157"/>
    </source>
</evidence>
<reference evidence="6 7" key="1">
    <citation type="submission" date="2019-03" db="EMBL/GenBank/DDBJ databases">
        <title>Genomic Encyclopedia of Archaeal and Bacterial Type Strains, Phase II (KMG-II): from individual species to whole genera.</title>
        <authorList>
            <person name="Goeker M."/>
        </authorList>
    </citation>
    <scope>NUCLEOTIDE SEQUENCE [LARGE SCALE GENOMIC DNA]</scope>
    <source>
        <strain evidence="6 7">DSM 19035</strain>
    </source>
</reference>
<dbReference type="PANTHER" id="PTHR42852">
    <property type="entry name" value="THIOL:DISULFIDE INTERCHANGE PROTEIN DSBE"/>
    <property type="match status" value="1"/>
</dbReference>
<dbReference type="AlphaFoldDB" id="A0A4R6SZI0"/>
<keyword evidence="4" id="KW-0676">Redox-active center</keyword>
<dbReference type="PROSITE" id="PS51352">
    <property type="entry name" value="THIOREDOXIN_2"/>
    <property type="match status" value="1"/>
</dbReference>
<dbReference type="GO" id="GO:0017004">
    <property type="term" value="P:cytochrome complex assembly"/>
    <property type="evidence" value="ECO:0007669"/>
    <property type="project" value="UniProtKB-KW"/>
</dbReference>
<dbReference type="Proteomes" id="UP000295620">
    <property type="component" value="Unassembled WGS sequence"/>
</dbReference>
<dbReference type="InterPro" id="IPR017801">
    <property type="entry name" value="DUF3738"/>
</dbReference>
<dbReference type="OrthoDB" id="1118217at2"/>
<evidence type="ECO:0000256" key="1">
    <source>
        <dbReference type="ARBA" id="ARBA00004196"/>
    </source>
</evidence>
<dbReference type="SUPFAM" id="SSF52833">
    <property type="entry name" value="Thioredoxin-like"/>
    <property type="match status" value="1"/>
</dbReference>
<dbReference type="PANTHER" id="PTHR42852:SF6">
    <property type="entry name" value="THIOL:DISULFIDE INTERCHANGE PROTEIN DSBE"/>
    <property type="match status" value="1"/>
</dbReference>
<dbReference type="InterPro" id="IPR012336">
    <property type="entry name" value="Thioredoxin-like_fold"/>
</dbReference>
<dbReference type="GO" id="GO:0030313">
    <property type="term" value="C:cell envelope"/>
    <property type="evidence" value="ECO:0007669"/>
    <property type="project" value="UniProtKB-SubCell"/>
</dbReference>
<feature type="domain" description="Thioredoxin" evidence="5">
    <location>
        <begin position="61"/>
        <end position="213"/>
    </location>
</feature>
<comment type="subcellular location">
    <subcellularLocation>
        <location evidence="1">Cell envelope</location>
    </subcellularLocation>
</comment>